<name>W2S3A9_CYPE1</name>
<protein>
    <recommendedName>
        <fullName evidence="4">Glucose-methanol-choline oxidoreductase N-terminal domain-containing protein</fullName>
    </recommendedName>
</protein>
<keyword evidence="2" id="KW-0285">Flavoprotein</keyword>
<dbReference type="SUPFAM" id="SSF51905">
    <property type="entry name" value="FAD/NAD(P)-binding domain"/>
    <property type="match status" value="1"/>
</dbReference>
<evidence type="ECO:0000256" key="1">
    <source>
        <dbReference type="ARBA" id="ARBA00010790"/>
    </source>
</evidence>
<feature type="chain" id="PRO_5004824827" description="Glucose-methanol-choline oxidoreductase N-terminal domain-containing protein" evidence="3">
    <location>
        <begin position="19"/>
        <end position="654"/>
    </location>
</feature>
<organism evidence="5 6">
    <name type="scientific">Cyphellophora europaea (strain CBS 101466)</name>
    <name type="common">Phialophora europaea</name>
    <dbReference type="NCBI Taxonomy" id="1220924"/>
    <lineage>
        <taxon>Eukaryota</taxon>
        <taxon>Fungi</taxon>
        <taxon>Dikarya</taxon>
        <taxon>Ascomycota</taxon>
        <taxon>Pezizomycotina</taxon>
        <taxon>Eurotiomycetes</taxon>
        <taxon>Chaetothyriomycetidae</taxon>
        <taxon>Chaetothyriales</taxon>
        <taxon>Cyphellophoraceae</taxon>
        <taxon>Cyphellophora</taxon>
    </lineage>
</organism>
<feature type="binding site" evidence="2">
    <location>
        <position position="156"/>
    </location>
    <ligand>
        <name>FAD</name>
        <dbReference type="ChEBI" id="CHEBI:57692"/>
    </ligand>
</feature>
<dbReference type="AlphaFoldDB" id="W2S3A9"/>
<dbReference type="Proteomes" id="UP000030752">
    <property type="component" value="Unassembled WGS sequence"/>
</dbReference>
<dbReference type="PANTHER" id="PTHR11552:SF213">
    <property type="entry name" value="DEHYDROGENASE, PUTATIVE-RELATED"/>
    <property type="match status" value="1"/>
</dbReference>
<reference evidence="5 6" key="1">
    <citation type="submission" date="2013-03" db="EMBL/GenBank/DDBJ databases">
        <title>The Genome Sequence of Phialophora europaea CBS 101466.</title>
        <authorList>
            <consortium name="The Broad Institute Genomics Platform"/>
            <person name="Cuomo C."/>
            <person name="de Hoog S."/>
            <person name="Gorbushina A."/>
            <person name="Walker B."/>
            <person name="Young S.K."/>
            <person name="Zeng Q."/>
            <person name="Gargeya S."/>
            <person name="Fitzgerald M."/>
            <person name="Haas B."/>
            <person name="Abouelleil A."/>
            <person name="Allen A.W."/>
            <person name="Alvarado L."/>
            <person name="Arachchi H.M."/>
            <person name="Berlin A.M."/>
            <person name="Chapman S.B."/>
            <person name="Gainer-Dewar J."/>
            <person name="Goldberg J."/>
            <person name="Griggs A."/>
            <person name="Gujja S."/>
            <person name="Hansen M."/>
            <person name="Howarth C."/>
            <person name="Imamovic A."/>
            <person name="Ireland A."/>
            <person name="Larimer J."/>
            <person name="McCowan C."/>
            <person name="Murphy C."/>
            <person name="Pearson M."/>
            <person name="Poon T.W."/>
            <person name="Priest M."/>
            <person name="Roberts A."/>
            <person name="Saif S."/>
            <person name="Shea T."/>
            <person name="Sisk P."/>
            <person name="Sykes S."/>
            <person name="Wortman J."/>
            <person name="Nusbaum C."/>
            <person name="Birren B."/>
        </authorList>
    </citation>
    <scope>NUCLEOTIDE SEQUENCE [LARGE SCALE GENOMIC DNA]</scope>
    <source>
        <strain evidence="5 6">CBS 101466</strain>
    </source>
</reference>
<dbReference type="RefSeq" id="XP_008714937.1">
    <property type="nucleotide sequence ID" value="XM_008716715.1"/>
</dbReference>
<keyword evidence="3" id="KW-0732">Signal</keyword>
<accession>W2S3A9</accession>
<feature type="binding site" evidence="2">
    <location>
        <position position="321"/>
    </location>
    <ligand>
        <name>FAD</name>
        <dbReference type="ChEBI" id="CHEBI:57692"/>
    </ligand>
</feature>
<evidence type="ECO:0000259" key="4">
    <source>
        <dbReference type="PROSITE" id="PS00624"/>
    </source>
</evidence>
<comment type="similarity">
    <text evidence="1">Belongs to the GMC oxidoreductase family.</text>
</comment>
<dbReference type="GO" id="GO:0016614">
    <property type="term" value="F:oxidoreductase activity, acting on CH-OH group of donors"/>
    <property type="evidence" value="ECO:0007669"/>
    <property type="project" value="InterPro"/>
</dbReference>
<dbReference type="Pfam" id="PF05199">
    <property type="entry name" value="GMC_oxred_C"/>
    <property type="match status" value="1"/>
</dbReference>
<feature type="signal peptide" evidence="3">
    <location>
        <begin position="1"/>
        <end position="18"/>
    </location>
</feature>
<evidence type="ECO:0000256" key="2">
    <source>
        <dbReference type="PIRSR" id="PIRSR000137-2"/>
    </source>
</evidence>
<dbReference type="PANTHER" id="PTHR11552">
    <property type="entry name" value="GLUCOSE-METHANOL-CHOLINE GMC OXIDOREDUCTASE"/>
    <property type="match status" value="1"/>
</dbReference>
<dbReference type="InterPro" id="IPR007867">
    <property type="entry name" value="GMC_OxRtase_C"/>
</dbReference>
<dbReference type="GeneID" id="19969699"/>
<proteinExistence type="inferred from homology"/>
<feature type="domain" description="Glucose-methanol-choline oxidoreductase N-terminal" evidence="4">
    <location>
        <begin position="377"/>
        <end position="391"/>
    </location>
</feature>
<keyword evidence="6" id="KW-1185">Reference proteome</keyword>
<dbReference type="Pfam" id="PF00732">
    <property type="entry name" value="GMC_oxred_N"/>
    <property type="match status" value="1"/>
</dbReference>
<dbReference type="VEuPathDB" id="FungiDB:HMPREF1541_02360"/>
<dbReference type="Gene3D" id="3.50.50.60">
    <property type="entry name" value="FAD/NAD(P)-binding domain"/>
    <property type="match status" value="1"/>
</dbReference>
<dbReference type="PROSITE" id="PS00624">
    <property type="entry name" value="GMC_OXRED_2"/>
    <property type="match status" value="1"/>
</dbReference>
<dbReference type="InterPro" id="IPR000172">
    <property type="entry name" value="GMC_OxRdtase_N"/>
</dbReference>
<dbReference type="STRING" id="1220924.W2S3A9"/>
<dbReference type="SUPFAM" id="SSF54373">
    <property type="entry name" value="FAD-linked reductases, C-terminal domain"/>
    <property type="match status" value="1"/>
</dbReference>
<evidence type="ECO:0000313" key="5">
    <source>
        <dbReference type="EMBL" id="ETN43201.1"/>
    </source>
</evidence>
<dbReference type="InterPro" id="IPR036188">
    <property type="entry name" value="FAD/NAD-bd_sf"/>
</dbReference>
<evidence type="ECO:0000256" key="3">
    <source>
        <dbReference type="SAM" id="SignalP"/>
    </source>
</evidence>
<evidence type="ECO:0000313" key="6">
    <source>
        <dbReference type="Proteomes" id="UP000030752"/>
    </source>
</evidence>
<dbReference type="HOGENOM" id="CLU_002865_4_1_1"/>
<dbReference type="OrthoDB" id="269227at2759"/>
<keyword evidence="2" id="KW-0274">FAD</keyword>
<dbReference type="InterPro" id="IPR012132">
    <property type="entry name" value="GMC_OxRdtase"/>
</dbReference>
<dbReference type="InParanoid" id="W2S3A9"/>
<dbReference type="GO" id="GO:0050660">
    <property type="term" value="F:flavin adenine dinucleotide binding"/>
    <property type="evidence" value="ECO:0007669"/>
    <property type="project" value="InterPro"/>
</dbReference>
<dbReference type="EMBL" id="KB822718">
    <property type="protein sequence ID" value="ETN43201.1"/>
    <property type="molecule type" value="Genomic_DNA"/>
</dbReference>
<dbReference type="Gene3D" id="3.30.560.10">
    <property type="entry name" value="Glucose Oxidase, domain 3"/>
    <property type="match status" value="1"/>
</dbReference>
<dbReference type="eggNOG" id="KOG1238">
    <property type="taxonomic scope" value="Eukaryota"/>
</dbReference>
<dbReference type="PIRSF" id="PIRSF000137">
    <property type="entry name" value="Alcohol_oxidase"/>
    <property type="match status" value="1"/>
</dbReference>
<sequence length="654" mass="70914">MLWKNILGLLACSVAGLAAVGHQHSHERLHRRQNETVAAANSTDEYDYIVVGSGAGGGPLAARLALAGYSVLVLDAGDDINDIYTNVPALHFTAAEYLPMQWNFYVNHYPDLEEQRRDTKMTWRTPDGDIWVQILNGTTPPEGSEPLGILYPRSGVVGGCTQHHAQIMVYPHASDWQHIVDTTGDDTWDPEKMRDYFVRLEKAEYLNSITGGHGFKGWMATSLTDLQLIAQDLKVASLVLAAASAMGKSLITSLLATVTGLTSTLAIDLNNPSKARDTTEGMYQVPLSINALDKTRSAPRDWLYKVIADGYPLTIQTQTLVTKINFDTTTGDKPHATGVSYLHGQSLYRADPRAPRTGSGGIPGTATARREVIISGGTFNTPQILKLSGIGPAEELAEFDIPTLIDLPGVGTNMQDRYEIPVIGKATTDFSLTKKCTFQNSQPDGCLDAYNNPGLLGKGVYGTSGAAFAVLQKSSSNDIPEPDLFMSGWPANFVGYFDGYSKFALQDKRHWAWLALKAHTRNRAGTVKLRSNDPRDTPLIDFNYFHTGDTAGGADEKDLQALYDGIKFGRDAFDKLIALGGSGGFPEVQPGDNVTSEADIKQYIKDEAWGHHASCSCPIGADDDPMAVLDSKFRVRGAEGLRVVDASVFPKIPG</sequence>
<comment type="cofactor">
    <cofactor evidence="2">
        <name>FAD</name>
        <dbReference type="ChEBI" id="CHEBI:57692"/>
    </cofactor>
</comment>
<gene>
    <name evidence="5" type="ORF">HMPREF1541_02360</name>
</gene>